<dbReference type="OrthoDB" id="1728340at2759"/>
<dbReference type="InterPro" id="IPR030184">
    <property type="entry name" value="WAT1-related"/>
</dbReference>
<keyword evidence="2 4" id="KW-1133">Transmembrane helix</keyword>
<dbReference type="Proteomes" id="UP000626092">
    <property type="component" value="Unassembled WGS sequence"/>
</dbReference>
<sequence length="249" mass="27130">MGNLDCYKPVMAMLGLQFTYAGLSLLTRTALLEGMSPRVFVVYRQAIAALLIAPVAYFTRGPKLLNSQFLPSKSLILGGGSAAAGDEDYWLLGTLLLFGSNCCWSLWLILQGMIGSAFSFFVQAWCISRRGPLFSAMFNPLGTVITTLFAAILLHEEIYTGRARTSASIVEGGMLGAVGVIAGLYAVLWGKAKDVQKEINVETDPKSQRDQTQEVKILVDHEALSCKFDLVEPLLTDVSTKAYDDQTNQ</sequence>
<evidence type="ECO:0000256" key="2">
    <source>
        <dbReference type="ARBA" id="ARBA00022989"/>
    </source>
</evidence>
<evidence type="ECO:0000313" key="6">
    <source>
        <dbReference type="Proteomes" id="UP000626092"/>
    </source>
</evidence>
<keyword evidence="6" id="KW-1185">Reference proteome</keyword>
<evidence type="ECO:0000256" key="3">
    <source>
        <dbReference type="ARBA" id="ARBA00023136"/>
    </source>
</evidence>
<keyword evidence="1 4" id="KW-0812">Transmembrane</keyword>
<gene>
    <name evidence="5" type="ORF">RHSIM_Rhsim01G0012800</name>
</gene>
<dbReference type="EMBL" id="WJXA01000001">
    <property type="protein sequence ID" value="KAF7153346.1"/>
    <property type="molecule type" value="Genomic_DNA"/>
</dbReference>
<organism evidence="5 6">
    <name type="scientific">Rhododendron simsii</name>
    <name type="common">Sims's rhododendron</name>
    <dbReference type="NCBI Taxonomy" id="118357"/>
    <lineage>
        <taxon>Eukaryota</taxon>
        <taxon>Viridiplantae</taxon>
        <taxon>Streptophyta</taxon>
        <taxon>Embryophyta</taxon>
        <taxon>Tracheophyta</taxon>
        <taxon>Spermatophyta</taxon>
        <taxon>Magnoliopsida</taxon>
        <taxon>eudicotyledons</taxon>
        <taxon>Gunneridae</taxon>
        <taxon>Pentapetalae</taxon>
        <taxon>asterids</taxon>
        <taxon>Ericales</taxon>
        <taxon>Ericaceae</taxon>
        <taxon>Ericoideae</taxon>
        <taxon>Rhodoreae</taxon>
        <taxon>Rhododendron</taxon>
    </lineage>
</organism>
<accession>A0A834HF03</accession>
<evidence type="ECO:0000256" key="4">
    <source>
        <dbReference type="SAM" id="Phobius"/>
    </source>
</evidence>
<evidence type="ECO:0008006" key="7">
    <source>
        <dbReference type="Google" id="ProtNLM"/>
    </source>
</evidence>
<evidence type="ECO:0000256" key="1">
    <source>
        <dbReference type="ARBA" id="ARBA00022692"/>
    </source>
</evidence>
<dbReference type="GO" id="GO:0022857">
    <property type="term" value="F:transmembrane transporter activity"/>
    <property type="evidence" value="ECO:0007669"/>
    <property type="project" value="InterPro"/>
</dbReference>
<dbReference type="PANTHER" id="PTHR31218">
    <property type="entry name" value="WAT1-RELATED PROTEIN"/>
    <property type="match status" value="1"/>
</dbReference>
<feature type="transmembrane region" description="Helical" evidence="4">
    <location>
        <begin position="131"/>
        <end position="154"/>
    </location>
</feature>
<feature type="transmembrane region" description="Helical" evidence="4">
    <location>
        <begin position="166"/>
        <end position="188"/>
    </location>
</feature>
<comment type="caution">
    <text evidence="5">The sequence shown here is derived from an EMBL/GenBank/DDBJ whole genome shotgun (WGS) entry which is preliminary data.</text>
</comment>
<name>A0A834HF03_RHOSS</name>
<feature type="transmembrane region" description="Helical" evidence="4">
    <location>
        <begin position="12"/>
        <end position="32"/>
    </location>
</feature>
<evidence type="ECO:0000313" key="5">
    <source>
        <dbReference type="EMBL" id="KAF7153346.1"/>
    </source>
</evidence>
<proteinExistence type="predicted"/>
<dbReference type="GO" id="GO:0016020">
    <property type="term" value="C:membrane"/>
    <property type="evidence" value="ECO:0007669"/>
    <property type="project" value="InterPro"/>
</dbReference>
<dbReference type="AlphaFoldDB" id="A0A834HF03"/>
<reference evidence="5" key="1">
    <citation type="submission" date="2019-11" db="EMBL/GenBank/DDBJ databases">
        <authorList>
            <person name="Liu Y."/>
            <person name="Hou J."/>
            <person name="Li T.-Q."/>
            <person name="Guan C.-H."/>
            <person name="Wu X."/>
            <person name="Wu H.-Z."/>
            <person name="Ling F."/>
            <person name="Zhang R."/>
            <person name="Shi X.-G."/>
            <person name="Ren J.-P."/>
            <person name="Chen E.-F."/>
            <person name="Sun J.-M."/>
        </authorList>
    </citation>
    <scope>NUCLEOTIDE SEQUENCE</scope>
    <source>
        <strain evidence="5">Adult_tree_wgs_1</strain>
        <tissue evidence="5">Leaves</tissue>
    </source>
</reference>
<protein>
    <recommendedName>
        <fullName evidence="7">WAT1-related protein</fullName>
    </recommendedName>
</protein>
<feature type="transmembrane region" description="Helical" evidence="4">
    <location>
        <begin position="89"/>
        <end position="110"/>
    </location>
</feature>
<keyword evidence="3 4" id="KW-0472">Membrane</keyword>
<feature type="transmembrane region" description="Helical" evidence="4">
    <location>
        <begin position="39"/>
        <end position="59"/>
    </location>
</feature>